<feature type="compositionally biased region" description="Basic residues" evidence="7">
    <location>
        <begin position="76"/>
        <end position="93"/>
    </location>
</feature>
<evidence type="ECO:0000256" key="3">
    <source>
        <dbReference type="ARBA" id="ARBA00022692"/>
    </source>
</evidence>
<dbReference type="PROSITE" id="PS50011">
    <property type="entry name" value="PROTEIN_KINASE_DOM"/>
    <property type="match status" value="1"/>
</dbReference>
<feature type="domain" description="Protein kinase" evidence="9">
    <location>
        <begin position="520"/>
        <end position="790"/>
    </location>
</feature>
<dbReference type="InterPro" id="IPR011009">
    <property type="entry name" value="Kinase-like_dom_sf"/>
</dbReference>
<keyword evidence="3 8" id="KW-0812">Transmembrane</keyword>
<feature type="region of interest" description="Disordered" evidence="7">
    <location>
        <begin position="66"/>
        <end position="94"/>
    </location>
</feature>
<dbReference type="AlphaFoldDB" id="A0ABD0UHH3"/>
<feature type="region of interest" description="Disordered" evidence="7">
    <location>
        <begin position="463"/>
        <end position="501"/>
    </location>
</feature>
<feature type="compositionally biased region" description="Basic and acidic residues" evidence="7">
    <location>
        <begin position="1"/>
        <end position="13"/>
    </location>
</feature>
<dbReference type="Pfam" id="PF07714">
    <property type="entry name" value="PK_Tyr_Ser-Thr"/>
    <property type="match status" value="1"/>
</dbReference>
<dbReference type="Gene3D" id="3.80.10.10">
    <property type="entry name" value="Ribonuclease Inhibitor"/>
    <property type="match status" value="2"/>
</dbReference>
<dbReference type="InterPro" id="IPR046959">
    <property type="entry name" value="PRK1-6/SRF4-like"/>
</dbReference>
<evidence type="ECO:0000256" key="7">
    <source>
        <dbReference type="SAM" id="MobiDB-lite"/>
    </source>
</evidence>
<feature type="transmembrane region" description="Helical" evidence="8">
    <location>
        <begin position="412"/>
        <end position="433"/>
    </location>
</feature>
<gene>
    <name evidence="10" type="ORF">M5K25_018158</name>
</gene>
<feature type="compositionally biased region" description="Basic and acidic residues" evidence="7">
    <location>
        <begin position="815"/>
        <end position="830"/>
    </location>
</feature>
<organism evidence="10 11">
    <name type="scientific">Dendrobium thyrsiflorum</name>
    <name type="common">Pinecone-like raceme dendrobium</name>
    <name type="synonym">Orchid</name>
    <dbReference type="NCBI Taxonomy" id="117978"/>
    <lineage>
        <taxon>Eukaryota</taxon>
        <taxon>Viridiplantae</taxon>
        <taxon>Streptophyta</taxon>
        <taxon>Embryophyta</taxon>
        <taxon>Tracheophyta</taxon>
        <taxon>Spermatophyta</taxon>
        <taxon>Magnoliopsida</taxon>
        <taxon>Liliopsida</taxon>
        <taxon>Asparagales</taxon>
        <taxon>Orchidaceae</taxon>
        <taxon>Epidendroideae</taxon>
        <taxon>Malaxideae</taxon>
        <taxon>Dendrobiinae</taxon>
        <taxon>Dendrobium</taxon>
    </lineage>
</organism>
<dbReference type="Pfam" id="PF08263">
    <property type="entry name" value="LRRNT_2"/>
    <property type="match status" value="1"/>
</dbReference>
<sequence length="845" mass="91899">MGRAYSRIERLDETNPTSPRSLNSDIIKTSKCPSNDLISAVHSNHSEITPDLSLIYEPCHSQKSINRVLISSRRGTQGKRRRREEKRRRKGGKKLLLDHRRISNKPPPHKSYRSPIIILLALTRSNHPLFQTKREKQNNTPSRTSRHPLPSPASMAPIPLLFLLFFLHPPLSSSLSDSGALLLLKSSFLNPNPALSSWSTPSTPNSHDESPTSPCTASWIGVLCLRGIITGLRLHGLGLQGTINIEALSHFRSLRSISFNNNNLSGPLPNIGRLDALKSIYLSNNQFAGPINDSLFLSMDHLKKLWLDGNLLSGKIPSSLSKVSMLIELRLEGNNFTGAIPVLQLPSLRYFNVSNNDLQGPIPTSVAHFGASAFAGNPNLCGPPLPGPACPIPTTHLKAVEQRERDSSSGKLVLLVLGILLVFLVLVIGYATVKSRRQDQFSDSFIDHHDAVSVSEAMEAAAAASPVQLPSASSSRRRSKKRSSSNRGSGGGSNRGSGGGSELVMVNDEKGVFGLPDLMRASAEVLGNGGLGSVYKAAMDNGVSVAVKRMRELNRLNKEGFDREMRRLGRLQHPNLLPPLAYHFRKEEKLVVSEYVAKGSLLYILHGDRGEDHAALDWPRRLKIIRGIAGAMSYLHAELDSYDLPHGNLKTGNVLLGPDFEPILADYGLIALVNPAAAPNVLFAFKSPESPHVSPKSDVYCFGVVILEILTGKFPSQYLNNTKGGIDVVHWGASAVAERREADLIDPHIMGQAAAGPEMIRMLRVGVACTKVRPEERPGMKEAAEMVEEIAGGGGGGIESISPSPVAPTQPWREGSLRGSRDSRRSERSGEASQDQWSGDLLSLY</sequence>
<keyword evidence="5 8" id="KW-1133">Transmembrane helix</keyword>
<evidence type="ECO:0000313" key="10">
    <source>
        <dbReference type="EMBL" id="KAL0912198.1"/>
    </source>
</evidence>
<feature type="compositionally biased region" description="Gly residues" evidence="7">
    <location>
        <begin position="488"/>
        <end position="501"/>
    </location>
</feature>
<feature type="compositionally biased region" description="Polar residues" evidence="7">
    <location>
        <begin position="14"/>
        <end position="26"/>
    </location>
</feature>
<dbReference type="InterPro" id="IPR032675">
    <property type="entry name" value="LRR_dom_sf"/>
</dbReference>
<proteinExistence type="predicted"/>
<protein>
    <recommendedName>
        <fullName evidence="9">Protein kinase domain-containing protein</fullName>
    </recommendedName>
</protein>
<reference evidence="10 11" key="1">
    <citation type="journal article" date="2024" name="Plant Biotechnol. J.">
        <title>Dendrobium thyrsiflorum genome and its molecular insights into genes involved in important horticultural traits.</title>
        <authorList>
            <person name="Chen B."/>
            <person name="Wang J.Y."/>
            <person name="Zheng P.J."/>
            <person name="Li K.L."/>
            <person name="Liang Y.M."/>
            <person name="Chen X.F."/>
            <person name="Zhang C."/>
            <person name="Zhao X."/>
            <person name="He X."/>
            <person name="Zhang G.Q."/>
            <person name="Liu Z.J."/>
            <person name="Xu Q."/>
        </authorList>
    </citation>
    <scope>NUCLEOTIDE SEQUENCE [LARGE SCALE GENOMIC DNA]</scope>
    <source>
        <strain evidence="10">GZMU011</strain>
    </source>
</reference>
<dbReference type="PANTHER" id="PTHR48007">
    <property type="entry name" value="LEUCINE-RICH REPEAT RECEPTOR-LIKE PROTEIN KINASE PXC1"/>
    <property type="match status" value="1"/>
</dbReference>
<feature type="compositionally biased region" description="Basic residues" evidence="7">
    <location>
        <begin position="475"/>
        <end position="484"/>
    </location>
</feature>
<dbReference type="PANTHER" id="PTHR48007:SF38">
    <property type="entry name" value="LEUCINE-RICH REPEAT PROTEIN KINASE FAMILY PROTEIN"/>
    <property type="match status" value="1"/>
</dbReference>
<keyword evidence="4" id="KW-0677">Repeat</keyword>
<name>A0ABD0UHH3_DENTH</name>
<feature type="region of interest" description="Disordered" evidence="7">
    <location>
        <begin position="791"/>
        <end position="845"/>
    </location>
</feature>
<feature type="region of interest" description="Disordered" evidence="7">
    <location>
        <begin position="1"/>
        <end position="26"/>
    </location>
</feature>
<evidence type="ECO:0000256" key="8">
    <source>
        <dbReference type="SAM" id="Phobius"/>
    </source>
</evidence>
<comment type="caution">
    <text evidence="10">The sequence shown here is derived from an EMBL/GenBank/DDBJ whole genome shotgun (WGS) entry which is preliminary data.</text>
</comment>
<dbReference type="GO" id="GO:0016020">
    <property type="term" value="C:membrane"/>
    <property type="evidence" value="ECO:0007669"/>
    <property type="project" value="UniProtKB-SubCell"/>
</dbReference>
<evidence type="ECO:0000256" key="1">
    <source>
        <dbReference type="ARBA" id="ARBA00004370"/>
    </source>
</evidence>
<keyword evidence="2" id="KW-0433">Leucine-rich repeat</keyword>
<evidence type="ECO:0000256" key="2">
    <source>
        <dbReference type="ARBA" id="ARBA00022614"/>
    </source>
</evidence>
<evidence type="ECO:0000256" key="5">
    <source>
        <dbReference type="ARBA" id="ARBA00022989"/>
    </source>
</evidence>
<dbReference type="Proteomes" id="UP001552299">
    <property type="component" value="Unassembled WGS sequence"/>
</dbReference>
<evidence type="ECO:0000259" key="9">
    <source>
        <dbReference type="PROSITE" id="PS50011"/>
    </source>
</evidence>
<keyword evidence="11" id="KW-1185">Reference proteome</keyword>
<comment type="subcellular location">
    <subcellularLocation>
        <location evidence="1">Membrane</location>
    </subcellularLocation>
</comment>
<dbReference type="Gene3D" id="3.30.200.20">
    <property type="entry name" value="Phosphorylase Kinase, domain 1"/>
    <property type="match status" value="1"/>
</dbReference>
<dbReference type="SUPFAM" id="SSF56112">
    <property type="entry name" value="Protein kinase-like (PK-like)"/>
    <property type="match status" value="1"/>
</dbReference>
<dbReference type="InterPro" id="IPR001245">
    <property type="entry name" value="Ser-Thr/Tyr_kinase_cat_dom"/>
</dbReference>
<dbReference type="EMBL" id="JANQDX010000014">
    <property type="protein sequence ID" value="KAL0912198.1"/>
    <property type="molecule type" value="Genomic_DNA"/>
</dbReference>
<dbReference type="InterPro" id="IPR013210">
    <property type="entry name" value="LRR_N_plant-typ"/>
</dbReference>
<accession>A0ABD0UHH3</accession>
<evidence type="ECO:0000256" key="4">
    <source>
        <dbReference type="ARBA" id="ARBA00022737"/>
    </source>
</evidence>
<dbReference type="Gene3D" id="1.10.510.10">
    <property type="entry name" value="Transferase(Phosphotransferase) domain 1"/>
    <property type="match status" value="1"/>
</dbReference>
<evidence type="ECO:0000313" key="11">
    <source>
        <dbReference type="Proteomes" id="UP001552299"/>
    </source>
</evidence>
<dbReference type="Pfam" id="PF00560">
    <property type="entry name" value="LRR_1"/>
    <property type="match status" value="2"/>
</dbReference>
<dbReference type="SUPFAM" id="SSF52058">
    <property type="entry name" value="L domain-like"/>
    <property type="match status" value="1"/>
</dbReference>
<feature type="region of interest" description="Disordered" evidence="7">
    <location>
        <begin position="129"/>
        <end position="151"/>
    </location>
</feature>
<dbReference type="InterPro" id="IPR000719">
    <property type="entry name" value="Prot_kinase_dom"/>
</dbReference>
<dbReference type="InterPro" id="IPR001611">
    <property type="entry name" value="Leu-rich_rpt"/>
</dbReference>
<evidence type="ECO:0000256" key="6">
    <source>
        <dbReference type="ARBA" id="ARBA00023136"/>
    </source>
</evidence>
<keyword evidence="6 8" id="KW-0472">Membrane</keyword>